<dbReference type="Proteomes" id="UP000322080">
    <property type="component" value="Unassembled WGS sequence"/>
</dbReference>
<accession>A0A5D0RN96</accession>
<keyword evidence="1" id="KW-0732">Signal</keyword>
<feature type="chain" id="PRO_5023039388" evidence="1">
    <location>
        <begin position="20"/>
        <end position="267"/>
    </location>
</feature>
<comment type="caution">
    <text evidence="2">The sequence shown here is derived from an EMBL/GenBank/DDBJ whole genome shotgun (WGS) entry which is preliminary data.</text>
</comment>
<dbReference type="RefSeq" id="WP_148376859.1">
    <property type="nucleotide sequence ID" value="NZ_VSIY01000004.1"/>
</dbReference>
<dbReference type="AlphaFoldDB" id="A0A5D0RN96"/>
<evidence type="ECO:0000256" key="1">
    <source>
        <dbReference type="SAM" id="SignalP"/>
    </source>
</evidence>
<name>A0A5D0RN96_9RHOB</name>
<gene>
    <name evidence="2" type="ORF">FVF75_05085</name>
</gene>
<keyword evidence="3" id="KW-1185">Reference proteome</keyword>
<proteinExistence type="predicted"/>
<reference evidence="2 3" key="1">
    <citation type="submission" date="2019-08" db="EMBL/GenBank/DDBJ databases">
        <title>Identification of a novel species of the genus Boseongicola.</title>
        <authorList>
            <person name="Zhang X.-Q."/>
        </authorList>
    </citation>
    <scope>NUCLEOTIDE SEQUENCE [LARGE SCALE GENOMIC DNA]</scope>
    <source>
        <strain evidence="2 3">HY14</strain>
    </source>
</reference>
<evidence type="ECO:0000313" key="2">
    <source>
        <dbReference type="EMBL" id="TYB82108.1"/>
    </source>
</evidence>
<sequence>MRLLLALAASLGLAAPAAAHEFWIAPKAFQVAPGGPVIADLRVGSEFVGTAQSYFPQRFERFEVRMGETTIPVEGRLGDIPAMDMALAGEGLAVIVHQTAPLTLQYATRALFEGFVAHKDLGDVLARHAARGLPELEFREAYTRYAKALVAVGDGQGADAEVGLLTEIVALANPYTDDPSGGFPVRVLYQGAPRGDAQVELFARDAAGAVTITYHRTDDTGEVILPVAPATDYLVDAVVMEDTGNDDPKAGPVWHSAWASLTFRTPG</sequence>
<organism evidence="2 3">
    <name type="scientific">Maritimibacter fusiformis</name>
    <dbReference type="NCBI Taxonomy" id="2603819"/>
    <lineage>
        <taxon>Bacteria</taxon>
        <taxon>Pseudomonadati</taxon>
        <taxon>Pseudomonadota</taxon>
        <taxon>Alphaproteobacteria</taxon>
        <taxon>Rhodobacterales</taxon>
        <taxon>Roseobacteraceae</taxon>
        <taxon>Maritimibacter</taxon>
    </lineage>
</organism>
<feature type="signal peptide" evidence="1">
    <location>
        <begin position="1"/>
        <end position="19"/>
    </location>
</feature>
<dbReference type="EMBL" id="VSIY01000004">
    <property type="protein sequence ID" value="TYB82108.1"/>
    <property type="molecule type" value="Genomic_DNA"/>
</dbReference>
<dbReference type="InterPro" id="IPR019613">
    <property type="entry name" value="DUF4198"/>
</dbReference>
<protein>
    <submittedName>
        <fullName evidence="2">DUF4198 domain-containing protein</fullName>
    </submittedName>
</protein>
<evidence type="ECO:0000313" key="3">
    <source>
        <dbReference type="Proteomes" id="UP000322080"/>
    </source>
</evidence>
<dbReference type="Pfam" id="PF10670">
    <property type="entry name" value="DUF4198"/>
    <property type="match status" value="1"/>
</dbReference>